<accession>X1FSX9</accession>
<dbReference type="GO" id="GO:0003677">
    <property type="term" value="F:DNA binding"/>
    <property type="evidence" value="ECO:0007669"/>
    <property type="project" value="InterPro"/>
</dbReference>
<dbReference type="CDD" id="cd00093">
    <property type="entry name" value="HTH_XRE"/>
    <property type="match status" value="1"/>
</dbReference>
<organism evidence="2">
    <name type="scientific">marine sediment metagenome</name>
    <dbReference type="NCBI Taxonomy" id="412755"/>
    <lineage>
        <taxon>unclassified sequences</taxon>
        <taxon>metagenomes</taxon>
        <taxon>ecological metagenomes</taxon>
    </lineage>
</organism>
<feature type="non-terminal residue" evidence="2">
    <location>
        <position position="55"/>
    </location>
</feature>
<evidence type="ECO:0000313" key="2">
    <source>
        <dbReference type="EMBL" id="GAH48082.1"/>
    </source>
</evidence>
<sequence length="55" mass="6248">MKIMTFAKRVRQRRKKLRLSQIELAKMAKVSPTWITKIEGGSIPSIPIVLNIAKA</sequence>
<dbReference type="Pfam" id="PF01381">
    <property type="entry name" value="HTH_3"/>
    <property type="match status" value="1"/>
</dbReference>
<gene>
    <name evidence="2" type="ORF">S03H2_33335</name>
</gene>
<proteinExistence type="predicted"/>
<evidence type="ECO:0000259" key="1">
    <source>
        <dbReference type="PROSITE" id="PS50943"/>
    </source>
</evidence>
<dbReference type="AlphaFoldDB" id="X1FSX9"/>
<dbReference type="Gene3D" id="1.10.260.40">
    <property type="entry name" value="lambda repressor-like DNA-binding domains"/>
    <property type="match status" value="1"/>
</dbReference>
<dbReference type="PROSITE" id="PS50943">
    <property type="entry name" value="HTH_CROC1"/>
    <property type="match status" value="1"/>
</dbReference>
<feature type="domain" description="HTH cro/C1-type" evidence="1">
    <location>
        <begin position="10"/>
        <end position="55"/>
    </location>
</feature>
<reference evidence="2" key="1">
    <citation type="journal article" date="2014" name="Front. Microbiol.">
        <title>High frequency of phylogenetically diverse reductive dehalogenase-homologous genes in deep subseafloor sedimentary metagenomes.</title>
        <authorList>
            <person name="Kawai M."/>
            <person name="Futagami T."/>
            <person name="Toyoda A."/>
            <person name="Takaki Y."/>
            <person name="Nishi S."/>
            <person name="Hori S."/>
            <person name="Arai W."/>
            <person name="Tsubouchi T."/>
            <person name="Morono Y."/>
            <person name="Uchiyama I."/>
            <person name="Ito T."/>
            <person name="Fujiyama A."/>
            <person name="Inagaki F."/>
            <person name="Takami H."/>
        </authorList>
    </citation>
    <scope>NUCLEOTIDE SEQUENCE</scope>
    <source>
        <strain evidence="2">Expedition CK06-06</strain>
    </source>
</reference>
<dbReference type="SUPFAM" id="SSF47413">
    <property type="entry name" value="lambda repressor-like DNA-binding domains"/>
    <property type="match status" value="1"/>
</dbReference>
<protein>
    <recommendedName>
        <fullName evidence="1">HTH cro/C1-type domain-containing protein</fullName>
    </recommendedName>
</protein>
<dbReference type="EMBL" id="BARU01020283">
    <property type="protein sequence ID" value="GAH48082.1"/>
    <property type="molecule type" value="Genomic_DNA"/>
</dbReference>
<comment type="caution">
    <text evidence="2">The sequence shown here is derived from an EMBL/GenBank/DDBJ whole genome shotgun (WGS) entry which is preliminary data.</text>
</comment>
<name>X1FSX9_9ZZZZ</name>
<dbReference type="InterPro" id="IPR010982">
    <property type="entry name" value="Lambda_DNA-bd_dom_sf"/>
</dbReference>
<dbReference type="InterPro" id="IPR001387">
    <property type="entry name" value="Cro/C1-type_HTH"/>
</dbReference>